<organism evidence="3 4">
    <name type="scientific">Chitiniphilus shinanonensis</name>
    <dbReference type="NCBI Taxonomy" id="553088"/>
    <lineage>
        <taxon>Bacteria</taxon>
        <taxon>Pseudomonadati</taxon>
        <taxon>Pseudomonadota</taxon>
        <taxon>Betaproteobacteria</taxon>
        <taxon>Neisseriales</taxon>
        <taxon>Chitinibacteraceae</taxon>
        <taxon>Chitiniphilus</taxon>
    </lineage>
</organism>
<keyword evidence="4" id="KW-1185">Reference proteome</keyword>
<evidence type="ECO:0000313" key="4">
    <source>
        <dbReference type="Proteomes" id="UP001156836"/>
    </source>
</evidence>
<feature type="region of interest" description="Disordered" evidence="1">
    <location>
        <begin position="27"/>
        <end position="83"/>
    </location>
</feature>
<evidence type="ECO:0000256" key="2">
    <source>
        <dbReference type="SAM" id="SignalP"/>
    </source>
</evidence>
<name>A0ABQ6BTA4_9NEIS</name>
<dbReference type="Proteomes" id="UP001156836">
    <property type="component" value="Unassembled WGS sequence"/>
</dbReference>
<evidence type="ECO:0000256" key="1">
    <source>
        <dbReference type="SAM" id="MobiDB-lite"/>
    </source>
</evidence>
<feature type="compositionally biased region" description="Polar residues" evidence="1">
    <location>
        <begin position="31"/>
        <end position="41"/>
    </location>
</feature>
<comment type="caution">
    <text evidence="3">The sequence shown here is derived from an EMBL/GenBank/DDBJ whole genome shotgun (WGS) entry which is preliminary data.</text>
</comment>
<keyword evidence="2" id="KW-0732">Signal</keyword>
<dbReference type="RefSeq" id="WP_018749077.1">
    <property type="nucleotide sequence ID" value="NZ_BSOZ01000039.1"/>
</dbReference>
<evidence type="ECO:0008006" key="5">
    <source>
        <dbReference type="Google" id="ProtNLM"/>
    </source>
</evidence>
<evidence type="ECO:0000313" key="3">
    <source>
        <dbReference type="EMBL" id="GLS05230.1"/>
    </source>
</evidence>
<dbReference type="EMBL" id="BSOZ01000039">
    <property type="protein sequence ID" value="GLS05230.1"/>
    <property type="molecule type" value="Genomic_DNA"/>
</dbReference>
<sequence>MKTHIASKLLTGLLLVASVSTMAATVDETDPNYQPQSQANSDGAYLPDADSSNTAAGATDVSKKAADTDAGGTANIEQRRNVE</sequence>
<feature type="signal peptide" evidence="2">
    <location>
        <begin position="1"/>
        <end position="23"/>
    </location>
</feature>
<accession>A0ABQ6BTA4</accession>
<gene>
    <name evidence="3" type="ORF">GCM10007860_23800</name>
</gene>
<reference evidence="4" key="1">
    <citation type="journal article" date="2019" name="Int. J. Syst. Evol. Microbiol.">
        <title>The Global Catalogue of Microorganisms (GCM) 10K type strain sequencing project: providing services to taxonomists for standard genome sequencing and annotation.</title>
        <authorList>
            <consortium name="The Broad Institute Genomics Platform"/>
            <consortium name="The Broad Institute Genome Sequencing Center for Infectious Disease"/>
            <person name="Wu L."/>
            <person name="Ma J."/>
        </authorList>
    </citation>
    <scope>NUCLEOTIDE SEQUENCE [LARGE SCALE GENOMIC DNA]</scope>
    <source>
        <strain evidence="4">NBRC 104970</strain>
    </source>
</reference>
<protein>
    <recommendedName>
        <fullName evidence="5">Secreted protein</fullName>
    </recommendedName>
</protein>
<proteinExistence type="predicted"/>
<feature type="chain" id="PRO_5047009014" description="Secreted protein" evidence="2">
    <location>
        <begin position="24"/>
        <end position="83"/>
    </location>
</feature>